<dbReference type="Proteomes" id="UP001592582">
    <property type="component" value="Unassembled WGS sequence"/>
</dbReference>
<organism evidence="1 2">
    <name type="scientific">Streptacidiphilus alkalitolerans</name>
    <dbReference type="NCBI Taxonomy" id="3342712"/>
    <lineage>
        <taxon>Bacteria</taxon>
        <taxon>Bacillati</taxon>
        <taxon>Actinomycetota</taxon>
        <taxon>Actinomycetes</taxon>
        <taxon>Kitasatosporales</taxon>
        <taxon>Streptomycetaceae</taxon>
        <taxon>Streptacidiphilus</taxon>
    </lineage>
</organism>
<evidence type="ECO:0000313" key="2">
    <source>
        <dbReference type="Proteomes" id="UP001592582"/>
    </source>
</evidence>
<reference evidence="1 2" key="1">
    <citation type="submission" date="2024-09" db="EMBL/GenBank/DDBJ databases">
        <authorList>
            <person name="Lee S.D."/>
        </authorList>
    </citation>
    <scope>NUCLEOTIDE SEQUENCE [LARGE SCALE GENOMIC DNA]</scope>
    <source>
        <strain evidence="1 2">N1-1</strain>
    </source>
</reference>
<protein>
    <submittedName>
        <fullName evidence="1">Uncharacterized protein</fullName>
    </submittedName>
</protein>
<proteinExistence type="predicted"/>
<sequence length="84" mass="9360">MTITPQRLAAIRVLGDDEFRDVLVMDDAVEDLLAEVDDLRDTVRRLALVLRGLHNRRSGRSVPIMADLGYAADEAEGIVRGWQA</sequence>
<evidence type="ECO:0000313" key="1">
    <source>
        <dbReference type="EMBL" id="MFC1409198.1"/>
    </source>
</evidence>
<accession>A0ABV6V6C1</accession>
<dbReference type="EMBL" id="JBHEZX010000003">
    <property type="protein sequence ID" value="MFC1409198.1"/>
    <property type="molecule type" value="Genomic_DNA"/>
</dbReference>
<keyword evidence="2" id="KW-1185">Reference proteome</keyword>
<gene>
    <name evidence="1" type="ORF">ACEZDG_07875</name>
</gene>
<comment type="caution">
    <text evidence="1">The sequence shown here is derived from an EMBL/GenBank/DDBJ whole genome shotgun (WGS) entry which is preliminary data.</text>
</comment>
<name>A0ABV6V6C1_9ACTN</name>